<dbReference type="PANTHER" id="PTHR45901">
    <property type="entry name" value="PROTEIN CBG12474"/>
    <property type="match status" value="1"/>
</dbReference>
<dbReference type="PROSITE" id="PS50095">
    <property type="entry name" value="PLAT"/>
    <property type="match status" value="2"/>
</dbReference>
<evidence type="ECO:0000313" key="3">
    <source>
        <dbReference type="EMBL" id="PKU28031.1"/>
    </source>
</evidence>
<dbReference type="Pfam" id="PF01477">
    <property type="entry name" value="PLAT"/>
    <property type="match status" value="1"/>
</dbReference>
<name>A0A2I0T2L4_LIMLA</name>
<keyword evidence="4" id="KW-1185">Reference proteome</keyword>
<dbReference type="InterPro" id="IPR001024">
    <property type="entry name" value="PLAT/LH2_dom"/>
</dbReference>
<dbReference type="SUPFAM" id="SSF49723">
    <property type="entry name" value="Lipase/lipooxygenase domain (PLAT/LH2 domain)"/>
    <property type="match status" value="1"/>
</dbReference>
<dbReference type="GO" id="GO:0032420">
    <property type="term" value="C:stereocilium"/>
    <property type="evidence" value="ECO:0007669"/>
    <property type="project" value="TreeGrafter"/>
</dbReference>
<dbReference type="EMBL" id="KZ522908">
    <property type="protein sequence ID" value="PKU28031.1"/>
    <property type="molecule type" value="Genomic_DNA"/>
</dbReference>
<dbReference type="InterPro" id="IPR052970">
    <property type="entry name" value="Inner_ear_hair_cell_LOXHD"/>
</dbReference>
<dbReference type="Gene3D" id="2.40.180.10">
    <property type="entry name" value="Catalase core domain"/>
    <property type="match status" value="1"/>
</dbReference>
<dbReference type="AlphaFoldDB" id="A0A2I0T2L4"/>
<comment type="caution">
    <text evidence="1">Lacks conserved residue(s) required for the propagation of feature annotation.</text>
</comment>
<dbReference type="GO" id="GO:0007605">
    <property type="term" value="P:sensory perception of sound"/>
    <property type="evidence" value="ECO:0007669"/>
    <property type="project" value="TreeGrafter"/>
</dbReference>
<accession>A0A2I0T2L4</accession>
<dbReference type="OrthoDB" id="5322100at2759"/>
<sequence length="94" mass="10166">MYNFVCKCWLARDKGDGLTSRILNILDADCVNIGLKVLYEVTVVTGDIEGGGTDASIFMTVFGSNGNTEEMQLEKNGDSLLCWPDVSQLGPEAT</sequence>
<feature type="domain" description="PLAT" evidence="2">
    <location>
        <begin position="37"/>
        <end position="94"/>
    </location>
</feature>
<proteinExistence type="predicted"/>
<protein>
    <recommendedName>
        <fullName evidence="2">PLAT domain-containing protein</fullName>
    </recommendedName>
</protein>
<evidence type="ECO:0000313" key="4">
    <source>
        <dbReference type="Proteomes" id="UP000233556"/>
    </source>
</evidence>
<reference evidence="4" key="2">
    <citation type="submission" date="2017-12" db="EMBL/GenBank/DDBJ databases">
        <title>Genome sequence of the Bar-tailed Godwit (Limosa lapponica baueri).</title>
        <authorList>
            <person name="Lima N.C.B."/>
            <person name="Parody-Merino A.M."/>
            <person name="Battley P.F."/>
            <person name="Fidler A.E."/>
            <person name="Prosdocimi F."/>
        </authorList>
    </citation>
    <scope>NUCLEOTIDE SEQUENCE [LARGE SCALE GENOMIC DNA]</scope>
</reference>
<evidence type="ECO:0000259" key="2">
    <source>
        <dbReference type="PROSITE" id="PS50095"/>
    </source>
</evidence>
<evidence type="ECO:0000256" key="1">
    <source>
        <dbReference type="PROSITE-ProRule" id="PRU00152"/>
    </source>
</evidence>
<dbReference type="InterPro" id="IPR036392">
    <property type="entry name" value="PLAT/LH2_dom_sf"/>
</dbReference>
<reference evidence="4" key="1">
    <citation type="submission" date="2017-11" db="EMBL/GenBank/DDBJ databases">
        <authorList>
            <person name="Lima N.C."/>
            <person name="Parody-Merino A.M."/>
            <person name="Battley P.F."/>
            <person name="Fidler A.E."/>
            <person name="Prosdocimi F."/>
        </authorList>
    </citation>
    <scope>NUCLEOTIDE SEQUENCE [LARGE SCALE GENOMIC DNA]</scope>
</reference>
<organism evidence="3 4">
    <name type="scientific">Limosa lapponica baueri</name>
    <dbReference type="NCBI Taxonomy" id="1758121"/>
    <lineage>
        <taxon>Eukaryota</taxon>
        <taxon>Metazoa</taxon>
        <taxon>Chordata</taxon>
        <taxon>Craniata</taxon>
        <taxon>Vertebrata</taxon>
        <taxon>Euteleostomi</taxon>
        <taxon>Archelosauria</taxon>
        <taxon>Archosauria</taxon>
        <taxon>Dinosauria</taxon>
        <taxon>Saurischia</taxon>
        <taxon>Theropoda</taxon>
        <taxon>Coelurosauria</taxon>
        <taxon>Aves</taxon>
        <taxon>Neognathae</taxon>
        <taxon>Neoaves</taxon>
        <taxon>Charadriiformes</taxon>
        <taxon>Scolopacidae</taxon>
        <taxon>Limosa</taxon>
    </lineage>
</organism>
<feature type="domain" description="PLAT" evidence="2">
    <location>
        <begin position="1"/>
        <end position="24"/>
    </location>
</feature>
<gene>
    <name evidence="3" type="ORF">llap_21665</name>
</gene>
<dbReference type="PANTHER" id="PTHR45901:SF3">
    <property type="entry name" value="LIPOXYGENASE HOMOLOGY DOMAIN-CONTAINING PROTEIN 1"/>
    <property type="match status" value="1"/>
</dbReference>
<dbReference type="Proteomes" id="UP000233556">
    <property type="component" value="Unassembled WGS sequence"/>
</dbReference>